<reference evidence="1" key="1">
    <citation type="submission" date="2018-02" db="EMBL/GenBank/DDBJ databases">
        <title>Rhizophora mucronata_Transcriptome.</title>
        <authorList>
            <person name="Meera S.P."/>
            <person name="Sreeshan A."/>
            <person name="Augustine A."/>
        </authorList>
    </citation>
    <scope>NUCLEOTIDE SEQUENCE</scope>
    <source>
        <tissue evidence="1">Leaf</tissue>
    </source>
</reference>
<proteinExistence type="predicted"/>
<name>A0A2P2P0E1_RHIMU</name>
<dbReference type="AlphaFoldDB" id="A0A2P2P0E1"/>
<organism evidence="1">
    <name type="scientific">Rhizophora mucronata</name>
    <name type="common">Asiatic mangrove</name>
    <dbReference type="NCBI Taxonomy" id="61149"/>
    <lineage>
        <taxon>Eukaryota</taxon>
        <taxon>Viridiplantae</taxon>
        <taxon>Streptophyta</taxon>
        <taxon>Embryophyta</taxon>
        <taxon>Tracheophyta</taxon>
        <taxon>Spermatophyta</taxon>
        <taxon>Magnoliopsida</taxon>
        <taxon>eudicotyledons</taxon>
        <taxon>Gunneridae</taxon>
        <taxon>Pentapetalae</taxon>
        <taxon>rosids</taxon>
        <taxon>fabids</taxon>
        <taxon>Malpighiales</taxon>
        <taxon>Rhizophoraceae</taxon>
        <taxon>Rhizophora</taxon>
    </lineage>
</organism>
<evidence type="ECO:0000313" key="1">
    <source>
        <dbReference type="EMBL" id="MBX48101.1"/>
    </source>
</evidence>
<sequence>MQALLAILLPYEFPRFVFTLRVHRYLSTSPLYFVLSNHMNLYFYSHHILYFAYQVYSRYHFFH</sequence>
<protein>
    <submittedName>
        <fullName evidence="1">Uncharacterized protein</fullName>
    </submittedName>
</protein>
<accession>A0A2P2P0E1</accession>
<dbReference type="EMBL" id="GGEC01067617">
    <property type="protein sequence ID" value="MBX48101.1"/>
    <property type="molecule type" value="Transcribed_RNA"/>
</dbReference>